<dbReference type="Pfam" id="PF05521">
    <property type="entry name" value="Phage_HCP"/>
    <property type="match status" value="1"/>
</dbReference>
<evidence type="ECO:0000313" key="1">
    <source>
        <dbReference type="EMBL" id="WCT78882.1"/>
    </source>
</evidence>
<reference evidence="1 2" key="1">
    <citation type="submission" date="2023-02" db="EMBL/GenBank/DDBJ databases">
        <title>Genome sequence of Novosphingobium humi KACC 19094.</title>
        <authorList>
            <person name="Kim S."/>
            <person name="Heo J."/>
            <person name="Kwon S.-W."/>
        </authorList>
    </citation>
    <scope>NUCLEOTIDE SEQUENCE [LARGE SCALE GENOMIC DNA]</scope>
    <source>
        <strain evidence="1 2">KACC 19094</strain>
    </source>
</reference>
<proteinExistence type="predicted"/>
<dbReference type="InterPro" id="IPR008767">
    <property type="entry name" value="Phage_SPP1_head-tail_adaptor"/>
</dbReference>
<dbReference type="Gene3D" id="2.40.10.270">
    <property type="entry name" value="Bacteriophage SPP1 head-tail adaptor protein"/>
    <property type="match status" value="1"/>
</dbReference>
<dbReference type="Proteomes" id="UP001218231">
    <property type="component" value="Chromosome"/>
</dbReference>
<keyword evidence="2" id="KW-1185">Reference proteome</keyword>
<sequence length="119" mass="12818">MAHSTLGAGRLRHPIKIRRAVLVNNGRGGQTKQWQTIASPRAEIIGLDGREAMIGHALTGISVSRVTIRWRAGILATDQVRLADGTNLAIAAPPYDPFGTRKWLTILATTEGVEPDDGQ</sequence>
<name>A0ABY7U1X8_9SPHN</name>
<evidence type="ECO:0000313" key="2">
    <source>
        <dbReference type="Proteomes" id="UP001218231"/>
    </source>
</evidence>
<gene>
    <name evidence="1" type="ORF">PQ457_07970</name>
</gene>
<accession>A0ABY7U1X8</accession>
<organism evidence="1 2">
    <name type="scientific">Novosphingobium humi</name>
    <dbReference type="NCBI Taxonomy" id="2282397"/>
    <lineage>
        <taxon>Bacteria</taxon>
        <taxon>Pseudomonadati</taxon>
        <taxon>Pseudomonadota</taxon>
        <taxon>Alphaproteobacteria</taxon>
        <taxon>Sphingomonadales</taxon>
        <taxon>Sphingomonadaceae</taxon>
        <taxon>Novosphingobium</taxon>
    </lineage>
</organism>
<dbReference type="NCBIfam" id="TIGR01563">
    <property type="entry name" value="gp16_SPP1"/>
    <property type="match status" value="1"/>
</dbReference>
<dbReference type="InterPro" id="IPR038666">
    <property type="entry name" value="SSP1_head-tail_sf"/>
</dbReference>
<dbReference type="EMBL" id="CP117417">
    <property type="protein sequence ID" value="WCT78882.1"/>
    <property type="molecule type" value="Genomic_DNA"/>
</dbReference>
<protein>
    <submittedName>
        <fullName evidence="1">Phage head closure protein</fullName>
    </submittedName>
</protein>
<dbReference type="RefSeq" id="WP_273619182.1">
    <property type="nucleotide sequence ID" value="NZ_CP117417.1"/>
</dbReference>